<protein>
    <submittedName>
        <fullName evidence="2">Glycosyl transferase family 2</fullName>
    </submittedName>
</protein>
<dbReference type="PANTHER" id="PTHR22916">
    <property type="entry name" value="GLYCOSYLTRANSFERASE"/>
    <property type="match status" value="1"/>
</dbReference>
<dbReference type="AlphaFoldDB" id="A0A0R1KTX1"/>
<keyword evidence="3" id="KW-1185">Reference proteome</keyword>
<dbReference type="EMBL" id="AZEA01000036">
    <property type="protein sequence ID" value="KRK86640.1"/>
    <property type="molecule type" value="Genomic_DNA"/>
</dbReference>
<dbReference type="PANTHER" id="PTHR22916:SF3">
    <property type="entry name" value="UDP-GLCNAC:BETAGAL BETA-1,3-N-ACETYLGLUCOSAMINYLTRANSFERASE-LIKE PROTEIN 1"/>
    <property type="match status" value="1"/>
</dbReference>
<name>A0A0R1KTX1_9LACO</name>
<dbReference type="PATRIC" id="fig|1423808.3.peg.1887"/>
<dbReference type="Pfam" id="PF00535">
    <property type="entry name" value="Glycos_transf_2"/>
    <property type="match status" value="1"/>
</dbReference>
<dbReference type="CDD" id="cd00761">
    <property type="entry name" value="Glyco_tranf_GTA_type"/>
    <property type="match status" value="1"/>
</dbReference>
<organism evidence="2 3">
    <name type="scientific">Lentilactobacillus sunkii DSM 19904</name>
    <dbReference type="NCBI Taxonomy" id="1423808"/>
    <lineage>
        <taxon>Bacteria</taxon>
        <taxon>Bacillati</taxon>
        <taxon>Bacillota</taxon>
        <taxon>Bacilli</taxon>
        <taxon>Lactobacillales</taxon>
        <taxon>Lactobacillaceae</taxon>
        <taxon>Lentilactobacillus</taxon>
    </lineage>
</organism>
<dbReference type="Gene3D" id="3.90.550.10">
    <property type="entry name" value="Spore Coat Polysaccharide Biosynthesis Protein SpsA, Chain A"/>
    <property type="match status" value="1"/>
</dbReference>
<reference evidence="2 3" key="1">
    <citation type="journal article" date="2015" name="Genome Announc.">
        <title>Expanding the biotechnology potential of lactobacilli through comparative genomics of 213 strains and associated genera.</title>
        <authorList>
            <person name="Sun Z."/>
            <person name="Harris H.M."/>
            <person name="McCann A."/>
            <person name="Guo C."/>
            <person name="Argimon S."/>
            <person name="Zhang W."/>
            <person name="Yang X."/>
            <person name="Jeffery I.B."/>
            <person name="Cooney J.C."/>
            <person name="Kagawa T.F."/>
            <person name="Liu W."/>
            <person name="Song Y."/>
            <person name="Salvetti E."/>
            <person name="Wrobel A."/>
            <person name="Rasinkangas P."/>
            <person name="Parkhill J."/>
            <person name="Rea M.C."/>
            <person name="O'Sullivan O."/>
            <person name="Ritari J."/>
            <person name="Douillard F.P."/>
            <person name="Paul Ross R."/>
            <person name="Yang R."/>
            <person name="Briner A.E."/>
            <person name="Felis G.E."/>
            <person name="de Vos W.M."/>
            <person name="Barrangou R."/>
            <person name="Klaenhammer T.R."/>
            <person name="Caufield P.W."/>
            <person name="Cui Y."/>
            <person name="Zhang H."/>
            <person name="O'Toole P.W."/>
        </authorList>
    </citation>
    <scope>NUCLEOTIDE SEQUENCE [LARGE SCALE GENOMIC DNA]</scope>
    <source>
        <strain evidence="2 3">DSM 19904</strain>
    </source>
</reference>
<evidence type="ECO:0000313" key="3">
    <source>
        <dbReference type="Proteomes" id="UP000051581"/>
    </source>
</evidence>
<dbReference type="InterPro" id="IPR001173">
    <property type="entry name" value="Glyco_trans_2-like"/>
</dbReference>
<gene>
    <name evidence="2" type="ORF">FD17_GL001863</name>
</gene>
<dbReference type="Proteomes" id="UP000051581">
    <property type="component" value="Unassembled WGS sequence"/>
</dbReference>
<dbReference type="InterPro" id="IPR029044">
    <property type="entry name" value="Nucleotide-diphossugar_trans"/>
</dbReference>
<accession>A0A0R1KTX1</accession>
<dbReference type="RefSeq" id="WP_057826457.1">
    <property type="nucleotide sequence ID" value="NZ_AZEA01000036.1"/>
</dbReference>
<dbReference type="GO" id="GO:0016758">
    <property type="term" value="F:hexosyltransferase activity"/>
    <property type="evidence" value="ECO:0007669"/>
    <property type="project" value="UniProtKB-ARBA"/>
</dbReference>
<dbReference type="SUPFAM" id="SSF53448">
    <property type="entry name" value="Nucleotide-diphospho-sugar transferases"/>
    <property type="match status" value="1"/>
</dbReference>
<evidence type="ECO:0000259" key="1">
    <source>
        <dbReference type="Pfam" id="PF00535"/>
    </source>
</evidence>
<dbReference type="OrthoDB" id="396512at2"/>
<comment type="caution">
    <text evidence="2">The sequence shown here is derived from an EMBL/GenBank/DDBJ whole genome shotgun (WGS) entry which is preliminary data.</text>
</comment>
<evidence type="ECO:0000313" key="2">
    <source>
        <dbReference type="EMBL" id="KRK86640.1"/>
    </source>
</evidence>
<proteinExistence type="predicted"/>
<feature type="domain" description="Glycosyltransferase 2-like" evidence="1">
    <location>
        <begin position="4"/>
        <end position="148"/>
    </location>
</feature>
<sequence length="347" mass="40104">MLLSVIIPTFNCTERVEKIVESIASIAMCKKEIIIIDDGSVDASKNFLKTVEKKNKQVKIIFNNHNGVGASRNMGMLTAQGDYITFIDDDDRIYPEAYSKMIEQAKLRPSLDVISTSINVSNDHDMVIYSGKNMLKNMILSVLQVNTKSLKTSEYPSGPYAKLFKRKFLIENKILFPTDIFNGEDLIFNCHVLLHSKKVQLLKNKVYEYIQNRDSLMHHYFPNMKLNNALFENYILEVVNLLDGLDYKERRLIGEYWNVRLAMTNILRQDSVKTNYKDDFLSDIRTIKKDLMDPELGKMLNYNFTKDQIIFIKIIMTFPNNIIIPSVKILKCLKHFKISLSSSSVQV</sequence>
<keyword evidence="2" id="KW-0808">Transferase</keyword>